<proteinExistence type="predicted"/>
<evidence type="ECO:0000256" key="5">
    <source>
        <dbReference type="ARBA" id="ARBA00023242"/>
    </source>
</evidence>
<reference evidence="7 8" key="1">
    <citation type="submission" date="2023-02" db="EMBL/GenBank/DDBJ databases">
        <title>LHISI_Scaffold_Assembly.</title>
        <authorList>
            <person name="Stuart O.P."/>
            <person name="Cleave R."/>
            <person name="Magrath M.J.L."/>
            <person name="Mikheyev A.S."/>
        </authorList>
    </citation>
    <scope>NUCLEOTIDE SEQUENCE [LARGE SCALE GENOMIC DNA]</scope>
    <source>
        <strain evidence="7">Daus_M_001</strain>
        <tissue evidence="7">Leg muscle</tissue>
    </source>
</reference>
<dbReference type="InterPro" id="IPR012337">
    <property type="entry name" value="RNaseH-like_sf"/>
</dbReference>
<keyword evidence="4" id="KW-0862">Zinc</keyword>
<feature type="domain" description="HAT C-terminal dimerisation" evidence="6">
    <location>
        <begin position="184"/>
        <end position="257"/>
    </location>
</feature>
<evidence type="ECO:0000313" key="7">
    <source>
        <dbReference type="EMBL" id="KAJ8892763.1"/>
    </source>
</evidence>
<keyword evidence="8" id="KW-1185">Reference proteome</keyword>
<comment type="caution">
    <text evidence="7">The sequence shown here is derived from an EMBL/GenBank/DDBJ whole genome shotgun (WGS) entry which is preliminary data.</text>
</comment>
<name>A0ABQ9IA36_9NEOP</name>
<evidence type="ECO:0000256" key="4">
    <source>
        <dbReference type="ARBA" id="ARBA00022833"/>
    </source>
</evidence>
<gene>
    <name evidence="7" type="ORF">PR048_005344</name>
</gene>
<dbReference type="InterPro" id="IPR008906">
    <property type="entry name" value="HATC_C_dom"/>
</dbReference>
<evidence type="ECO:0000259" key="6">
    <source>
        <dbReference type="Pfam" id="PF05699"/>
    </source>
</evidence>
<keyword evidence="5" id="KW-0539">Nucleus</keyword>
<sequence length="267" mass="31679">MDRLLTKCHTIVRHYKHSCQARKRLNALQKLNDEKCSKITQDVITRWNSEFIITCCKSLLCFTTYRRRLALGRELHCTATHTALSNKRSMPRYHTKSVNDTTNCFWIEVYEQEVYLEETRISWCYNCKKCSEGTEWSNIVSRNIFSTESNTFVMREAFHDAVQKTKRSIPNTYLEVNLAKLQVQDYLAEKTISRTQDPWKWQGENITRFPALKNVVWKYLPIPASERVFSQAGNIVTSKRTRLTEKHVKELVFLYKNFYIYVFTKEV</sequence>
<dbReference type="Proteomes" id="UP001159363">
    <property type="component" value="Chromosome 2"/>
</dbReference>
<dbReference type="EMBL" id="JARBHB010000002">
    <property type="protein sequence ID" value="KAJ8892763.1"/>
    <property type="molecule type" value="Genomic_DNA"/>
</dbReference>
<dbReference type="PANTHER" id="PTHR46481">
    <property type="entry name" value="ZINC FINGER BED DOMAIN-CONTAINING PROTEIN 4"/>
    <property type="match status" value="1"/>
</dbReference>
<dbReference type="Pfam" id="PF05699">
    <property type="entry name" value="Dimer_Tnp_hAT"/>
    <property type="match status" value="1"/>
</dbReference>
<evidence type="ECO:0000256" key="3">
    <source>
        <dbReference type="ARBA" id="ARBA00022771"/>
    </source>
</evidence>
<keyword evidence="2" id="KW-0479">Metal-binding</keyword>
<dbReference type="SUPFAM" id="SSF53098">
    <property type="entry name" value="Ribonuclease H-like"/>
    <property type="match status" value="1"/>
</dbReference>
<evidence type="ECO:0000256" key="1">
    <source>
        <dbReference type="ARBA" id="ARBA00004123"/>
    </source>
</evidence>
<keyword evidence="3" id="KW-0863">Zinc-finger</keyword>
<accession>A0ABQ9IA36</accession>
<organism evidence="7 8">
    <name type="scientific">Dryococelus australis</name>
    <dbReference type="NCBI Taxonomy" id="614101"/>
    <lineage>
        <taxon>Eukaryota</taxon>
        <taxon>Metazoa</taxon>
        <taxon>Ecdysozoa</taxon>
        <taxon>Arthropoda</taxon>
        <taxon>Hexapoda</taxon>
        <taxon>Insecta</taxon>
        <taxon>Pterygota</taxon>
        <taxon>Neoptera</taxon>
        <taxon>Polyneoptera</taxon>
        <taxon>Phasmatodea</taxon>
        <taxon>Verophasmatodea</taxon>
        <taxon>Anareolatae</taxon>
        <taxon>Phasmatidae</taxon>
        <taxon>Eurycanthinae</taxon>
        <taxon>Dryococelus</taxon>
    </lineage>
</organism>
<dbReference type="InterPro" id="IPR052035">
    <property type="entry name" value="ZnF_BED_domain_contain"/>
</dbReference>
<protein>
    <recommendedName>
        <fullName evidence="6">HAT C-terminal dimerisation domain-containing protein</fullName>
    </recommendedName>
</protein>
<evidence type="ECO:0000256" key="2">
    <source>
        <dbReference type="ARBA" id="ARBA00022723"/>
    </source>
</evidence>
<comment type="subcellular location">
    <subcellularLocation>
        <location evidence="1">Nucleus</location>
    </subcellularLocation>
</comment>
<feature type="non-terminal residue" evidence="7">
    <location>
        <position position="267"/>
    </location>
</feature>
<evidence type="ECO:0000313" key="8">
    <source>
        <dbReference type="Proteomes" id="UP001159363"/>
    </source>
</evidence>
<dbReference type="PANTHER" id="PTHR46481:SF10">
    <property type="entry name" value="ZINC FINGER BED DOMAIN-CONTAINING PROTEIN 39"/>
    <property type="match status" value="1"/>
</dbReference>